<dbReference type="KEGG" id="sur:STAUR_3297"/>
<sequence length="1170" mass="132006">MTKHKRNRGSPAGEAPPSEETHPSAAERERLVRERRSYLEMLRQSELENQTLRQHASALEREREHLSRLLARAEGMPHRPGQRALSSARDFAGRFREKLLSRSKTMVRPLFGTLMRTTHKVRGPLDGALDHPARDQQVGSNLHVEGWCTSGTTRLESVEVWLDQHRLGRARLGLMRPDVLAARPWATKTAQCGFAATFLINPEHLPNGKYTLRVRMQDDSGHEKELTRPIELAVGAVQPATFHPDYYRAWIARNEPDALGLATQREEQAEFSYRPRISILTPVYNTPPEVLRETIRSVQAQTYPNWELCLVDGNSPMPHVREILQNFAVQDERVCVRRLDLNLGISGNTNEALAMASGEFIALLDHDDTLAPFALYEIVKHLNAAPRTDMIYSDEDRVDMDGTRHTFFFKPDWSPDLLQSFMYTGHLSVYRRALVEELGGFRPAYDLSQDYDLALRVTERTQSIAHIPKVLYHWRTMAGSAAVGDKPHARITNIGALEDAMKRRGYDAEVIMDPMANRVKFKAPRGAFASIIIPSDNLQHIHACVGDVLKTTAYPHYEVLVVTHSRLIPDVQSRYAHEPRVRTVLYDEPFNFSLKCNRGVEQAKGDFVLFLNDDARPLDPEWLECMLGYFQQEGVGAVSPKLVYSNNTLQHAGMISGVRNLVGTAFHTLPRNTPLYFNMAQSTRTTSLLSAACIVMRKKIFEAVGGFDAVNTPIMHSDVDLCFKIREAGLRLVYTPFTTLEHVGHVSLGEEERKGNRHHSQKSDIYVLKRWSEFCAYDPYFPDNMREFLFFDSPTYYKMQAGARCERKATRYDILLASHDLSQSGAPLLLQVLSSYLQQDHFVTVISPSGGKLLKSYAEQNTPVIVDPLIMSAPDALEKFISDFDVVVANTILHWPLVLTAKRLGKPVVWYIHEAEVGLKQAASNPSVARALAEADQVIFPGQMIVKMYRHFANGNHRAVLHGLPERKAERKVLSRASDRIRVVHIGSIELRKGQDVLIKAIKALGAERNHFEFYFLGRILERKYYLDQLDASVDMDNVHWLGEIPSQEVIDYLASADVLACTSRDECLPLVVVDALAQGRPVIATSVGMLPEVIENGRNGFLVKSEDAAGVAQALLSLKDEALREQIAQAGRATYEKRLSYERYGREFSTLIESLFQKKAHSPARAARG</sequence>
<dbReference type="STRING" id="378806.STAUR_3297"/>
<dbReference type="CAZy" id="GT4">
    <property type="family name" value="Glycosyltransferase Family 4"/>
</dbReference>
<dbReference type="OrthoDB" id="9816564at2"/>
<dbReference type="Pfam" id="PF13641">
    <property type="entry name" value="Glyco_tranf_2_3"/>
    <property type="match status" value="1"/>
</dbReference>
<dbReference type="Proteomes" id="UP000001351">
    <property type="component" value="Chromosome"/>
</dbReference>
<dbReference type="RefSeq" id="WP_013375671.1">
    <property type="nucleotide sequence ID" value="NC_014623.1"/>
</dbReference>
<feature type="region of interest" description="Disordered" evidence="1">
    <location>
        <begin position="1"/>
        <end position="31"/>
    </location>
</feature>
<feature type="domain" description="Glycosyltransferase subfamily 4-like N-terminal" evidence="4">
    <location>
        <begin position="833"/>
        <end position="951"/>
    </location>
</feature>
<evidence type="ECO:0000259" key="2">
    <source>
        <dbReference type="Pfam" id="PF00534"/>
    </source>
</evidence>
<dbReference type="CDD" id="cd03801">
    <property type="entry name" value="GT4_PimA-like"/>
    <property type="match status" value="1"/>
</dbReference>
<dbReference type="InterPro" id="IPR001173">
    <property type="entry name" value="Glyco_trans_2-like"/>
</dbReference>
<dbReference type="InterPro" id="IPR029044">
    <property type="entry name" value="Nucleotide-diphossugar_trans"/>
</dbReference>
<dbReference type="Gene3D" id="3.40.50.2000">
    <property type="entry name" value="Glycogen Phosphorylase B"/>
    <property type="match status" value="2"/>
</dbReference>
<dbReference type="CAZy" id="GT2">
    <property type="family name" value="Glycosyltransferase Family 2"/>
</dbReference>
<keyword evidence="5" id="KW-0808">Transferase</keyword>
<dbReference type="Pfam" id="PF13439">
    <property type="entry name" value="Glyco_transf_4"/>
    <property type="match status" value="1"/>
</dbReference>
<feature type="domain" description="Glycosyl transferase family 1" evidence="2">
    <location>
        <begin position="967"/>
        <end position="1134"/>
    </location>
</feature>
<dbReference type="Pfam" id="PF00535">
    <property type="entry name" value="Glycos_transf_2"/>
    <property type="match status" value="1"/>
</dbReference>
<dbReference type="SUPFAM" id="SSF53448">
    <property type="entry name" value="Nucleotide-diphospho-sugar transferases"/>
    <property type="match status" value="2"/>
</dbReference>
<dbReference type="Gene3D" id="3.90.550.10">
    <property type="entry name" value="Spore Coat Polysaccharide Biosynthesis Protein SpsA, Chain A"/>
    <property type="match status" value="2"/>
</dbReference>
<feature type="domain" description="Glycosyltransferase 2-like" evidence="3">
    <location>
        <begin position="278"/>
        <end position="438"/>
    </location>
</feature>
<dbReference type="PANTHER" id="PTHR43179">
    <property type="entry name" value="RHAMNOSYLTRANSFERASE WBBL"/>
    <property type="match status" value="1"/>
</dbReference>
<evidence type="ECO:0000313" key="6">
    <source>
        <dbReference type="Proteomes" id="UP000001351"/>
    </source>
</evidence>
<dbReference type="AlphaFoldDB" id="E3FX38"/>
<dbReference type="eggNOG" id="COG1215">
    <property type="taxonomic scope" value="Bacteria"/>
</dbReference>
<gene>
    <name evidence="5" type="ordered locus">STAUR_3297</name>
</gene>
<dbReference type="HOGENOM" id="CLU_283652_0_0_7"/>
<dbReference type="GO" id="GO:0016757">
    <property type="term" value="F:glycosyltransferase activity"/>
    <property type="evidence" value="ECO:0007669"/>
    <property type="project" value="InterPro"/>
</dbReference>
<dbReference type="Pfam" id="PF00534">
    <property type="entry name" value="Glycos_transf_1"/>
    <property type="match status" value="1"/>
</dbReference>
<protein>
    <submittedName>
        <fullName evidence="5">Glycosyl transferase, group 2 family protein</fullName>
    </submittedName>
</protein>
<dbReference type="EMBL" id="CP002271">
    <property type="protein sequence ID" value="ADO71089.1"/>
    <property type="molecule type" value="Genomic_DNA"/>
</dbReference>
<dbReference type="eggNOG" id="COG0438">
    <property type="taxonomic scope" value="Bacteria"/>
</dbReference>
<dbReference type="PANTHER" id="PTHR43179:SF7">
    <property type="entry name" value="RHAMNOSYLTRANSFERASE WBBL"/>
    <property type="match status" value="1"/>
</dbReference>
<dbReference type="InterPro" id="IPR028098">
    <property type="entry name" value="Glyco_trans_4-like_N"/>
</dbReference>
<dbReference type="SUPFAM" id="SSF53756">
    <property type="entry name" value="UDP-Glycosyltransferase/glycogen phosphorylase"/>
    <property type="match status" value="1"/>
</dbReference>
<proteinExistence type="predicted"/>
<name>E3FX38_STIAD</name>
<keyword evidence="6" id="KW-1185">Reference proteome</keyword>
<evidence type="ECO:0000313" key="5">
    <source>
        <dbReference type="EMBL" id="ADO71089.1"/>
    </source>
</evidence>
<organism evidence="5 6">
    <name type="scientific">Stigmatella aurantiaca (strain DW4/3-1)</name>
    <dbReference type="NCBI Taxonomy" id="378806"/>
    <lineage>
        <taxon>Bacteria</taxon>
        <taxon>Pseudomonadati</taxon>
        <taxon>Myxococcota</taxon>
        <taxon>Myxococcia</taxon>
        <taxon>Myxococcales</taxon>
        <taxon>Cystobacterineae</taxon>
        <taxon>Archangiaceae</taxon>
        <taxon>Stigmatella</taxon>
    </lineage>
</organism>
<dbReference type="CDD" id="cd04184">
    <property type="entry name" value="GT2_RfbC_Mx_like"/>
    <property type="match status" value="1"/>
</dbReference>
<feature type="compositionally biased region" description="Basic and acidic residues" evidence="1">
    <location>
        <begin position="19"/>
        <end position="31"/>
    </location>
</feature>
<reference evidence="5 6" key="1">
    <citation type="journal article" date="2011" name="Mol. Biol. Evol.">
        <title>Comparative genomic analysis of fruiting body formation in Myxococcales.</title>
        <authorList>
            <person name="Huntley S."/>
            <person name="Hamann N."/>
            <person name="Wegener-Feldbrugge S."/>
            <person name="Treuner-Lange A."/>
            <person name="Kube M."/>
            <person name="Reinhardt R."/>
            <person name="Klages S."/>
            <person name="Muller R."/>
            <person name="Ronning C.M."/>
            <person name="Nierman W.C."/>
            <person name="Sogaard-Andersen L."/>
        </authorList>
    </citation>
    <scope>NUCLEOTIDE SEQUENCE [LARGE SCALE GENOMIC DNA]</scope>
    <source>
        <strain evidence="5 6">DW4/3-1</strain>
    </source>
</reference>
<accession>E3FX38</accession>
<dbReference type="InterPro" id="IPR001296">
    <property type="entry name" value="Glyco_trans_1"/>
</dbReference>
<evidence type="ECO:0000256" key="1">
    <source>
        <dbReference type="SAM" id="MobiDB-lite"/>
    </source>
</evidence>
<dbReference type="eggNOG" id="COG1216">
    <property type="taxonomic scope" value="Bacteria"/>
</dbReference>
<evidence type="ECO:0000259" key="3">
    <source>
        <dbReference type="Pfam" id="PF00535"/>
    </source>
</evidence>
<evidence type="ECO:0000259" key="4">
    <source>
        <dbReference type="Pfam" id="PF13439"/>
    </source>
</evidence>